<dbReference type="OrthoDB" id="9805115at2"/>
<reference evidence="3" key="1">
    <citation type="submission" date="2015-11" db="EMBL/GenBank/DDBJ databases">
        <authorList>
            <person name="Dugat-Bony E."/>
        </authorList>
    </citation>
    <scope>NUCLEOTIDE SEQUENCE [LARGE SCALE GENOMIC DNA]</scope>
    <source>
        <strain evidence="3">Mu292</strain>
    </source>
</reference>
<organism evidence="2 3">
    <name type="scientific">Corynebacterium variabile</name>
    <dbReference type="NCBI Taxonomy" id="1727"/>
    <lineage>
        <taxon>Bacteria</taxon>
        <taxon>Bacillati</taxon>
        <taxon>Actinomycetota</taxon>
        <taxon>Actinomycetes</taxon>
        <taxon>Mycobacteriales</taxon>
        <taxon>Corynebacteriaceae</taxon>
        <taxon>Corynebacterium</taxon>
    </lineage>
</organism>
<dbReference type="RefSeq" id="WP_073884059.1">
    <property type="nucleotide sequence ID" value="NZ_DAMCIH010000012.1"/>
</dbReference>
<gene>
    <name evidence="2" type="ORF">CVAR292_01530</name>
</gene>
<dbReference type="Proteomes" id="UP000182498">
    <property type="component" value="Unassembled WGS sequence"/>
</dbReference>
<name>A0A0X2NL15_9CORY</name>
<evidence type="ECO:0000313" key="2">
    <source>
        <dbReference type="EMBL" id="CUU66192.1"/>
    </source>
</evidence>
<dbReference type="PANTHER" id="PTHR30595:SF6">
    <property type="entry name" value="SCHLAFEN ALBA-2 DOMAIN-CONTAINING PROTEIN"/>
    <property type="match status" value="1"/>
</dbReference>
<dbReference type="PANTHER" id="PTHR30595">
    <property type="entry name" value="GLPR-RELATED TRANSCRIPTIONAL REPRESSOR"/>
    <property type="match status" value="1"/>
</dbReference>
<dbReference type="Gene3D" id="3.30.565.60">
    <property type="match status" value="1"/>
</dbReference>
<dbReference type="InterPro" id="IPR007421">
    <property type="entry name" value="Schlafen_AlbA_2_dom"/>
</dbReference>
<keyword evidence="2" id="KW-0378">Hydrolase</keyword>
<keyword evidence="3" id="KW-1185">Reference proteome</keyword>
<dbReference type="GO" id="GO:0003678">
    <property type="term" value="F:DNA helicase activity"/>
    <property type="evidence" value="ECO:0007669"/>
    <property type="project" value="UniProtKB-EC"/>
</dbReference>
<dbReference type="Pfam" id="PF13749">
    <property type="entry name" value="HATPase_c_4"/>
    <property type="match status" value="1"/>
</dbReference>
<dbReference type="InterPro" id="IPR009351">
    <property type="entry name" value="AlkZ-like"/>
</dbReference>
<dbReference type="Pfam" id="PF04326">
    <property type="entry name" value="SLFN_AlbA_2"/>
    <property type="match status" value="1"/>
</dbReference>
<dbReference type="EC" id="3.6.4.12" evidence="2"/>
<dbReference type="InterPro" id="IPR036390">
    <property type="entry name" value="WH_DNA-bd_sf"/>
</dbReference>
<dbReference type="InterPro" id="IPR038475">
    <property type="entry name" value="RecG_C_sf"/>
</dbReference>
<evidence type="ECO:0000259" key="1">
    <source>
        <dbReference type="Pfam" id="PF04326"/>
    </source>
</evidence>
<sequence>MTSADAHDPAEITRRAEKIIAGGETLTVEFKRRQTPGDFPDDKLAATVACMANGEGGTLFIGVEDSGTITGCAPWNKKKGITEPSQLEASIQHRTVPPLACRAQLLVLNGLEVVQIDVPKSATPVATSTGLYQRRTMQVSGGPECVGMEPSYLFSRYNSANARDWSTLDAVDAATDDLDPAEIERFRRMVRTRGGDDILGDLPDEDILRALGLFDDGANPVKLGAVLLFGTSDAVHRWIPNHEVIFQVMDGTAVTVNHRTTAPLLAVVDDISARLDVQRTEDEITLGMLRVALPNLPERVSREAVANALTHRDYTDLGPVRILLDRRSFTVSNPGGLPRDVSLETIIEASSPRSPALADAFKRAGIVDRAGRGVRLMYQALLTSGHGEPDYSSTTDNQVTVDIPVSGTDREFARFVAAWQHDHGDLDVRDLRVLHTLHEEGRTSTDRLTALLDEKPDRLRRILHRLNDVALVETIGRGAAREYRLGSAFYDTVGRRPDFIRSQSIGDVRARQLIQAYAAEYGTVTRAQAAETCGLTGPATYRLLKSMADAGELVKHGSTRNTYYTLPEG</sequence>
<evidence type="ECO:0000313" key="3">
    <source>
        <dbReference type="Proteomes" id="UP000182498"/>
    </source>
</evidence>
<dbReference type="Pfam" id="PF06224">
    <property type="entry name" value="AlkZ-like"/>
    <property type="match status" value="1"/>
</dbReference>
<protein>
    <submittedName>
        <fullName evidence="2">Predicted transcriptional regulator containing an HTH domain and an uncharacterized domain shared with the mammalian protein Schlafen</fullName>
        <ecNumber evidence="2">3.6.4.12</ecNumber>
    </submittedName>
</protein>
<dbReference type="Gene3D" id="3.30.950.30">
    <property type="entry name" value="Schlafen, AAA domain"/>
    <property type="match status" value="1"/>
</dbReference>
<feature type="domain" description="Schlafen AlbA-2" evidence="1">
    <location>
        <begin position="24"/>
        <end position="134"/>
    </location>
</feature>
<proteinExistence type="predicted"/>
<dbReference type="InterPro" id="IPR038461">
    <property type="entry name" value="Schlafen_AlbA_2_dom_sf"/>
</dbReference>
<dbReference type="GO" id="GO:0016787">
    <property type="term" value="F:hydrolase activity"/>
    <property type="evidence" value="ECO:0007669"/>
    <property type="project" value="UniProtKB-KW"/>
</dbReference>
<dbReference type="EMBL" id="FAUH01000009">
    <property type="protein sequence ID" value="CUU66192.1"/>
    <property type="molecule type" value="Genomic_DNA"/>
</dbReference>
<dbReference type="InterPro" id="IPR036388">
    <property type="entry name" value="WH-like_DNA-bd_sf"/>
</dbReference>
<dbReference type="Gene3D" id="1.10.10.10">
    <property type="entry name" value="Winged helix-like DNA-binding domain superfamily/Winged helix DNA-binding domain"/>
    <property type="match status" value="1"/>
</dbReference>
<accession>A0A0X2NL15</accession>
<dbReference type="SUPFAM" id="SSF46785">
    <property type="entry name" value="Winged helix' DNA-binding domain"/>
    <property type="match status" value="1"/>
</dbReference>
<dbReference type="AlphaFoldDB" id="A0A0X2NL15"/>